<evidence type="ECO:0000313" key="2">
    <source>
        <dbReference type="EMBL" id="KAF5932228.1"/>
    </source>
</evidence>
<reference evidence="2 3" key="2">
    <citation type="submission" date="2020-07" db="EMBL/GenBank/DDBJ databases">
        <title>Genome assembly of wild tea tree DASZ reveals pedigree and selection history of tea varieties.</title>
        <authorList>
            <person name="Zhang W."/>
        </authorList>
    </citation>
    <scope>NUCLEOTIDE SEQUENCE [LARGE SCALE GENOMIC DNA]</scope>
    <source>
        <strain evidence="3">cv. G240</strain>
        <tissue evidence="2">Leaf</tissue>
    </source>
</reference>
<keyword evidence="3" id="KW-1185">Reference proteome</keyword>
<evidence type="ECO:0000256" key="1">
    <source>
        <dbReference type="SAM" id="MobiDB-lite"/>
    </source>
</evidence>
<sequence length="59" mass="6985">MAVTHTHARMLKHKYLPSTPSQNKRYVRNPCMIPTIQKCLMQHMQKCNYNRLGYSKHGI</sequence>
<accession>A0A7J7FX61</accession>
<gene>
    <name evidence="2" type="ORF">HYC85_028399</name>
</gene>
<comment type="caution">
    <text evidence="2">The sequence shown here is derived from an EMBL/GenBank/DDBJ whole genome shotgun (WGS) entry which is preliminary data.</text>
</comment>
<reference evidence="3" key="1">
    <citation type="journal article" date="2020" name="Nat. Commun.">
        <title>Genome assembly of wild tea tree DASZ reveals pedigree and selection history of tea varieties.</title>
        <authorList>
            <person name="Zhang W."/>
            <person name="Zhang Y."/>
            <person name="Qiu H."/>
            <person name="Guo Y."/>
            <person name="Wan H."/>
            <person name="Zhang X."/>
            <person name="Scossa F."/>
            <person name="Alseekh S."/>
            <person name="Zhang Q."/>
            <person name="Wang P."/>
            <person name="Xu L."/>
            <person name="Schmidt M.H."/>
            <person name="Jia X."/>
            <person name="Li D."/>
            <person name="Zhu A."/>
            <person name="Guo F."/>
            <person name="Chen W."/>
            <person name="Ni D."/>
            <person name="Usadel B."/>
            <person name="Fernie A.R."/>
            <person name="Wen W."/>
        </authorList>
    </citation>
    <scope>NUCLEOTIDE SEQUENCE [LARGE SCALE GENOMIC DNA]</scope>
    <source>
        <strain evidence="3">cv. G240</strain>
    </source>
</reference>
<protein>
    <submittedName>
        <fullName evidence="2">Uncharacterized protein</fullName>
    </submittedName>
</protein>
<dbReference type="Proteomes" id="UP000593564">
    <property type="component" value="Unassembled WGS sequence"/>
</dbReference>
<dbReference type="AlphaFoldDB" id="A0A7J7FX61"/>
<feature type="region of interest" description="Disordered" evidence="1">
    <location>
        <begin position="1"/>
        <end position="21"/>
    </location>
</feature>
<organism evidence="2 3">
    <name type="scientific">Camellia sinensis</name>
    <name type="common">Tea plant</name>
    <name type="synonym">Thea sinensis</name>
    <dbReference type="NCBI Taxonomy" id="4442"/>
    <lineage>
        <taxon>Eukaryota</taxon>
        <taxon>Viridiplantae</taxon>
        <taxon>Streptophyta</taxon>
        <taxon>Embryophyta</taxon>
        <taxon>Tracheophyta</taxon>
        <taxon>Spermatophyta</taxon>
        <taxon>Magnoliopsida</taxon>
        <taxon>eudicotyledons</taxon>
        <taxon>Gunneridae</taxon>
        <taxon>Pentapetalae</taxon>
        <taxon>asterids</taxon>
        <taxon>Ericales</taxon>
        <taxon>Theaceae</taxon>
        <taxon>Camellia</taxon>
    </lineage>
</organism>
<dbReference type="EMBL" id="JACBKZ010000014">
    <property type="protein sequence ID" value="KAF5932228.1"/>
    <property type="molecule type" value="Genomic_DNA"/>
</dbReference>
<feature type="compositionally biased region" description="Basic residues" evidence="1">
    <location>
        <begin position="1"/>
        <end position="15"/>
    </location>
</feature>
<name>A0A7J7FX61_CAMSI</name>
<evidence type="ECO:0000313" key="3">
    <source>
        <dbReference type="Proteomes" id="UP000593564"/>
    </source>
</evidence>
<proteinExistence type="predicted"/>